<dbReference type="GO" id="GO:0001664">
    <property type="term" value="F:G protein-coupled receptor binding"/>
    <property type="evidence" value="ECO:0007669"/>
    <property type="project" value="TreeGrafter"/>
</dbReference>
<evidence type="ECO:0000313" key="7">
    <source>
        <dbReference type="Ensembl" id="ENSHCOP00000016862.1"/>
    </source>
</evidence>
<organism evidence="7 8">
    <name type="scientific">Hippocampus comes</name>
    <name type="common">Tiger tail seahorse</name>
    <dbReference type="NCBI Taxonomy" id="109280"/>
    <lineage>
        <taxon>Eukaryota</taxon>
        <taxon>Metazoa</taxon>
        <taxon>Chordata</taxon>
        <taxon>Craniata</taxon>
        <taxon>Vertebrata</taxon>
        <taxon>Euteleostomi</taxon>
        <taxon>Actinopterygii</taxon>
        <taxon>Neopterygii</taxon>
        <taxon>Teleostei</taxon>
        <taxon>Neoteleostei</taxon>
        <taxon>Acanthomorphata</taxon>
        <taxon>Syngnathiaria</taxon>
        <taxon>Syngnathiformes</taxon>
        <taxon>Syngnathoidei</taxon>
        <taxon>Syngnathidae</taxon>
        <taxon>Hippocampus</taxon>
    </lineage>
</organism>
<dbReference type="GeneTree" id="ENSGT00940000157699"/>
<keyword evidence="5" id="KW-0067">ATP-binding</keyword>
<dbReference type="GO" id="GO:0007186">
    <property type="term" value="P:G protein-coupled receptor signaling pathway"/>
    <property type="evidence" value="ECO:0007669"/>
    <property type="project" value="TreeGrafter"/>
</dbReference>
<dbReference type="InterPro" id="IPR044926">
    <property type="entry name" value="RGS_subdomain_2"/>
</dbReference>
<feature type="domain" description="RGS" evidence="6">
    <location>
        <begin position="57"/>
        <end position="169"/>
    </location>
</feature>
<keyword evidence="8" id="KW-1185">Reference proteome</keyword>
<dbReference type="PANTHER" id="PTHR24355:SF18">
    <property type="entry name" value="G PROTEIN-COUPLED RECEPTOR KINASE"/>
    <property type="match status" value="1"/>
</dbReference>
<evidence type="ECO:0000313" key="8">
    <source>
        <dbReference type="Proteomes" id="UP000264820"/>
    </source>
</evidence>
<dbReference type="PANTHER" id="PTHR24355">
    <property type="entry name" value="G PROTEIN-COUPLED RECEPTOR KINASE/RIBOSOMAL PROTEIN S6 KINASE"/>
    <property type="match status" value="1"/>
</dbReference>
<evidence type="ECO:0000256" key="2">
    <source>
        <dbReference type="ARBA" id="ARBA00022679"/>
    </source>
</evidence>
<dbReference type="SMART" id="SM00315">
    <property type="entry name" value="RGS"/>
    <property type="match status" value="1"/>
</dbReference>
<name>A0A3Q2YTG5_HIPCM</name>
<sequence>MADLEAVLADVSYLMAMEKSKSTPAARASKKIILPEPSELEVQYACRVMMMSSDLSAGFLLFKDFCMNEIDEAVPQLKFYEEIKDYEKLDSEEERLSRSRQIYDGYIMKELLSCSHPFSKKAVDHVQSHLAKKLVPPTLFQPYIVEICDSLRGKIFLKFIESDKFTRFCQWKNVELNIHVSSATSLPGKFTQERTNSNSVGPTIGWRLLVKE</sequence>
<reference evidence="7" key="2">
    <citation type="submission" date="2025-09" db="UniProtKB">
        <authorList>
            <consortium name="Ensembl"/>
        </authorList>
    </citation>
    <scope>IDENTIFICATION</scope>
</reference>
<evidence type="ECO:0000256" key="3">
    <source>
        <dbReference type="ARBA" id="ARBA00022741"/>
    </source>
</evidence>
<keyword evidence="3" id="KW-0547">Nucleotide-binding</keyword>
<keyword evidence="4" id="KW-0418">Kinase</keyword>
<accession>A0A3Q2YTG5</accession>
<dbReference type="PROSITE" id="PS50132">
    <property type="entry name" value="RGS"/>
    <property type="match status" value="1"/>
</dbReference>
<evidence type="ECO:0000256" key="1">
    <source>
        <dbReference type="ARBA" id="ARBA00022527"/>
    </source>
</evidence>
<evidence type="ECO:0000259" key="6">
    <source>
        <dbReference type="PROSITE" id="PS50132"/>
    </source>
</evidence>
<keyword evidence="2" id="KW-0808">Transferase</keyword>
<protein>
    <submittedName>
        <fullName evidence="7">G protein-coupled receptor kinase 3</fullName>
    </submittedName>
</protein>
<proteinExistence type="predicted"/>
<dbReference type="InterPro" id="IPR036305">
    <property type="entry name" value="RGS_sf"/>
</dbReference>
<keyword evidence="1" id="KW-0723">Serine/threonine-protein kinase</keyword>
<reference evidence="7" key="1">
    <citation type="submission" date="2025-08" db="UniProtKB">
        <authorList>
            <consortium name="Ensembl"/>
        </authorList>
    </citation>
    <scope>IDENTIFICATION</scope>
</reference>
<dbReference type="GO" id="GO:0004703">
    <property type="term" value="F:G protein-coupled receptor kinase activity"/>
    <property type="evidence" value="ECO:0007669"/>
    <property type="project" value="TreeGrafter"/>
</dbReference>
<dbReference type="SUPFAM" id="SSF48097">
    <property type="entry name" value="Regulator of G-protein signaling, RGS"/>
    <property type="match status" value="1"/>
</dbReference>
<dbReference type="InterPro" id="IPR016137">
    <property type="entry name" value="RGS"/>
</dbReference>
<evidence type="ECO:0000256" key="4">
    <source>
        <dbReference type="ARBA" id="ARBA00022777"/>
    </source>
</evidence>
<dbReference type="Gene3D" id="1.10.167.10">
    <property type="entry name" value="Regulator of G-protein Signalling 4, domain 2"/>
    <property type="match status" value="1"/>
</dbReference>
<dbReference type="GO" id="GO:0009966">
    <property type="term" value="P:regulation of signal transduction"/>
    <property type="evidence" value="ECO:0007669"/>
    <property type="project" value="TreeGrafter"/>
</dbReference>
<dbReference type="Ensembl" id="ENSHCOT00000028662.1">
    <property type="protein sequence ID" value="ENSHCOP00000016862.1"/>
    <property type="gene ID" value="ENSHCOG00000020698.1"/>
</dbReference>
<dbReference type="Pfam" id="PF00615">
    <property type="entry name" value="RGS"/>
    <property type="match status" value="1"/>
</dbReference>
<dbReference type="GO" id="GO:0005524">
    <property type="term" value="F:ATP binding"/>
    <property type="evidence" value="ECO:0007669"/>
    <property type="project" value="UniProtKB-KW"/>
</dbReference>
<dbReference type="AlphaFoldDB" id="A0A3Q2YTG5"/>
<dbReference type="Proteomes" id="UP000264820">
    <property type="component" value="Unplaced"/>
</dbReference>
<evidence type="ECO:0000256" key="5">
    <source>
        <dbReference type="ARBA" id="ARBA00022840"/>
    </source>
</evidence>